<protein>
    <recommendedName>
        <fullName evidence="6">Prefoldin subunit</fullName>
    </recommendedName>
</protein>
<dbReference type="OrthoDB" id="20282at2759"/>
<keyword evidence="5" id="KW-1185">Reference proteome</keyword>
<evidence type="ECO:0000256" key="2">
    <source>
        <dbReference type="ARBA" id="ARBA00022490"/>
    </source>
</evidence>
<evidence type="ECO:0008006" key="6">
    <source>
        <dbReference type="Google" id="ProtNLM"/>
    </source>
</evidence>
<evidence type="ECO:0000256" key="3">
    <source>
        <dbReference type="ARBA" id="ARBA00023186"/>
    </source>
</evidence>
<dbReference type="Proteomes" id="UP000515908">
    <property type="component" value="Chromosome 09"/>
</dbReference>
<evidence type="ECO:0000313" key="5">
    <source>
        <dbReference type="Proteomes" id="UP000515908"/>
    </source>
</evidence>
<proteinExistence type="predicted"/>
<dbReference type="PANTHER" id="PTHR21162">
    <property type="entry name" value="P53 AND DNA DAMAGE-REGULATED PROTEIN"/>
    <property type="match status" value="1"/>
</dbReference>
<dbReference type="EMBL" id="LR877153">
    <property type="protein sequence ID" value="CAD2217655.1"/>
    <property type="molecule type" value="Genomic_DNA"/>
</dbReference>
<sequence>MAAEEVAEAKHYLVELDRRQNQLREAKRAIMKMQEPRREELYLLCSGSTFVSCELDKNDTITYLSWKMQQGESDIEAAREDLKEKVAALARLEGPDSALATLYQGFDLKPV</sequence>
<keyword evidence="3" id="KW-0143">Chaperone</keyword>
<dbReference type="CDD" id="cd22860">
    <property type="entry name" value="PDRG1"/>
    <property type="match status" value="1"/>
</dbReference>
<accession>A0A7G2CE39</accession>
<keyword evidence="2" id="KW-0963">Cytoplasm</keyword>
<organism evidence="4 5">
    <name type="scientific">Angomonas deanei</name>
    <dbReference type="NCBI Taxonomy" id="59799"/>
    <lineage>
        <taxon>Eukaryota</taxon>
        <taxon>Discoba</taxon>
        <taxon>Euglenozoa</taxon>
        <taxon>Kinetoplastea</taxon>
        <taxon>Metakinetoplastina</taxon>
        <taxon>Trypanosomatida</taxon>
        <taxon>Trypanosomatidae</taxon>
        <taxon>Strigomonadinae</taxon>
        <taxon>Angomonas</taxon>
    </lineage>
</organism>
<evidence type="ECO:0000256" key="1">
    <source>
        <dbReference type="ARBA" id="ARBA00004496"/>
    </source>
</evidence>
<reference evidence="4 5" key="1">
    <citation type="submission" date="2020-08" db="EMBL/GenBank/DDBJ databases">
        <authorList>
            <person name="Newling K."/>
            <person name="Davey J."/>
            <person name="Forrester S."/>
        </authorList>
    </citation>
    <scope>NUCLEOTIDE SEQUENCE [LARGE SCALE GENOMIC DNA]</scope>
    <source>
        <strain evidence="5">Crithidia deanei Carvalho (ATCC PRA-265)</strain>
    </source>
</reference>
<dbReference type="VEuPathDB" id="TriTrypDB:ADEAN_000513400"/>
<gene>
    <name evidence="4" type="ORF">ADEAN_000513400</name>
</gene>
<evidence type="ECO:0000313" key="4">
    <source>
        <dbReference type="EMBL" id="CAD2217655.1"/>
    </source>
</evidence>
<dbReference type="PANTHER" id="PTHR21162:SF0">
    <property type="entry name" value="P53 AND DNA DAMAGE-REGULATED PROTEIN 1"/>
    <property type="match status" value="1"/>
</dbReference>
<dbReference type="AlphaFoldDB" id="A0A7G2CE39"/>
<comment type="subcellular location">
    <subcellularLocation>
        <location evidence="1">Cytoplasm</location>
    </subcellularLocation>
</comment>
<dbReference type="InterPro" id="IPR030482">
    <property type="entry name" value="PDRG1"/>
</dbReference>
<dbReference type="GO" id="GO:0005737">
    <property type="term" value="C:cytoplasm"/>
    <property type="evidence" value="ECO:0007669"/>
    <property type="project" value="UniProtKB-SubCell"/>
</dbReference>
<name>A0A7G2CE39_9TRYP</name>